<accession>A0A0L8GKA8</accession>
<protein>
    <submittedName>
        <fullName evidence="1">Uncharacterized protein</fullName>
    </submittedName>
</protein>
<name>A0A0L8GKA8_OCTBM</name>
<gene>
    <name evidence="1" type="ORF">OCBIM_22032114mg</name>
</gene>
<proteinExistence type="predicted"/>
<organism evidence="1">
    <name type="scientific">Octopus bimaculoides</name>
    <name type="common">California two-spotted octopus</name>
    <dbReference type="NCBI Taxonomy" id="37653"/>
    <lineage>
        <taxon>Eukaryota</taxon>
        <taxon>Metazoa</taxon>
        <taxon>Spiralia</taxon>
        <taxon>Lophotrochozoa</taxon>
        <taxon>Mollusca</taxon>
        <taxon>Cephalopoda</taxon>
        <taxon>Coleoidea</taxon>
        <taxon>Octopodiformes</taxon>
        <taxon>Octopoda</taxon>
        <taxon>Incirrata</taxon>
        <taxon>Octopodidae</taxon>
        <taxon>Octopus</taxon>
    </lineage>
</organism>
<dbReference type="AlphaFoldDB" id="A0A0L8GKA8"/>
<dbReference type="EMBL" id="KQ421451">
    <property type="protein sequence ID" value="KOF77442.1"/>
    <property type="molecule type" value="Genomic_DNA"/>
</dbReference>
<sequence>MNIHVHTLLLKKQYTIIQINGPDRQEGTRTFSNRLVKIQLLTLQSGNIHQDI</sequence>
<evidence type="ECO:0000313" key="1">
    <source>
        <dbReference type="EMBL" id="KOF77442.1"/>
    </source>
</evidence>
<reference evidence="1" key="1">
    <citation type="submission" date="2015-07" db="EMBL/GenBank/DDBJ databases">
        <title>MeaNS - Measles Nucleotide Surveillance Program.</title>
        <authorList>
            <person name="Tran T."/>
            <person name="Druce J."/>
        </authorList>
    </citation>
    <scope>NUCLEOTIDE SEQUENCE</scope>
    <source>
        <strain evidence="1">UCB-OBI-ISO-001</strain>
        <tissue evidence="1">Gonad</tissue>
    </source>
</reference>